<feature type="compositionally biased region" description="Polar residues" evidence="1">
    <location>
        <begin position="207"/>
        <end position="217"/>
    </location>
</feature>
<reference evidence="2 3" key="1">
    <citation type="submission" date="2023-10" db="EMBL/GenBank/DDBJ databases">
        <title>Noviherbaspirillum sp. CPCC 100848 genome assembly.</title>
        <authorList>
            <person name="Li X.Y."/>
            <person name="Fang X.M."/>
        </authorList>
    </citation>
    <scope>NUCLEOTIDE SEQUENCE [LARGE SCALE GENOMIC DNA]</scope>
    <source>
        <strain evidence="2 3">CPCC 100848</strain>
    </source>
</reference>
<gene>
    <name evidence="2" type="ORF">RY831_03330</name>
</gene>
<sequence length="377" mass="41197">MTRQNQQPSTVSMGNIATAKDVVAAVAAIGLPLPGRPALEAISAHCRDTFLEALRACVTKKDSDGAKRAYVENVLACLDPSVAATLKALNLNAEPSELIGIAGFRPARFRSAIAVASDVAHERHEEAVQFLRVLVEMKPWLEPSATQPQNTGGSIYDIPGMPPDPHAPVVTQPADTSQNERRRPAPVASNEVQESPTGRHVQAASHPAQQATNSPSEATMEKFRSHHVYGSDFALCFNASTSMDGKPSIMIDAAAANGQRSYDWKNAIHIMLDVREVTCVLAVFRKWRPQVEFSAHGKRNDKSFSLAWQGPHFYCKVSARMDHKPVRAVKIMSHDAIQVAMLFLEQLLLAYPNVPASEVLELARSVNTFDDRKVAHQ</sequence>
<accession>A0ABU6J473</accession>
<protein>
    <submittedName>
        <fullName evidence="2">Uncharacterized protein</fullName>
    </submittedName>
</protein>
<organism evidence="2 3">
    <name type="scientific">Noviherbaspirillum album</name>
    <dbReference type="NCBI Taxonomy" id="3080276"/>
    <lineage>
        <taxon>Bacteria</taxon>
        <taxon>Pseudomonadati</taxon>
        <taxon>Pseudomonadota</taxon>
        <taxon>Betaproteobacteria</taxon>
        <taxon>Burkholderiales</taxon>
        <taxon>Oxalobacteraceae</taxon>
        <taxon>Noviherbaspirillum</taxon>
    </lineage>
</organism>
<dbReference type="Proteomes" id="UP001352263">
    <property type="component" value="Unassembled WGS sequence"/>
</dbReference>
<keyword evidence="3" id="KW-1185">Reference proteome</keyword>
<dbReference type="EMBL" id="JAWIIV010000002">
    <property type="protein sequence ID" value="MEC4718165.1"/>
    <property type="molecule type" value="Genomic_DNA"/>
</dbReference>
<name>A0ABU6J473_9BURK</name>
<evidence type="ECO:0000256" key="1">
    <source>
        <dbReference type="SAM" id="MobiDB-lite"/>
    </source>
</evidence>
<evidence type="ECO:0000313" key="3">
    <source>
        <dbReference type="Proteomes" id="UP001352263"/>
    </source>
</evidence>
<dbReference type="RefSeq" id="WP_326504919.1">
    <property type="nucleotide sequence ID" value="NZ_JAWIIV010000002.1"/>
</dbReference>
<proteinExistence type="predicted"/>
<dbReference type="InterPro" id="IPR009044">
    <property type="entry name" value="ssDNA-bd_transcriptional_reg"/>
</dbReference>
<evidence type="ECO:0000313" key="2">
    <source>
        <dbReference type="EMBL" id="MEC4718165.1"/>
    </source>
</evidence>
<feature type="region of interest" description="Disordered" evidence="1">
    <location>
        <begin position="143"/>
        <end position="220"/>
    </location>
</feature>
<dbReference type="Gene3D" id="2.30.31.10">
    <property type="entry name" value="Transcriptional Coactivator Pc4, Chain A"/>
    <property type="match status" value="1"/>
</dbReference>
<comment type="caution">
    <text evidence="2">The sequence shown here is derived from an EMBL/GenBank/DDBJ whole genome shotgun (WGS) entry which is preliminary data.</text>
</comment>
<feature type="compositionally biased region" description="Polar residues" evidence="1">
    <location>
        <begin position="144"/>
        <end position="153"/>
    </location>
</feature>